<sequence>MLPQPSGPVPTPEQVLELDAEYLAGDVTGYFSSRIDALIAWHDAPTGADFSSGLGAQVARLLSATPEDLADTPERDRQLQVAVDAFALRQHVAETLVRFLEARVALIDTEAGKESLWFTVATGPTPVADAVESMRAGLSRTDRPVFAELMFLADVLANPNVSAVNDALRLTNEWINHACILLTRDDLPLASGNNKSKHGMAIRHVDDERVTLVASPLPDPARVPLSAVDGTAGRSLDLVDRPVMKILTAKPTKRGTVYSKGSDQVWIILDAASLLAEATVLNEVLRAAMHTAAFEHRARTGVPLQVVPFPDLTKLPQPSAVLKGRHVTGLRLPVTEPTRLPAIVLRRVGDERTLSFKGPAVYGSVVADEESDTSTR</sequence>
<dbReference type="EMBL" id="JACSQE010000010">
    <property type="protein sequence ID" value="MBD7999545.1"/>
    <property type="molecule type" value="Genomic_DNA"/>
</dbReference>
<evidence type="ECO:0000313" key="2">
    <source>
        <dbReference type="Proteomes" id="UP000633601"/>
    </source>
</evidence>
<accession>A0ABR8V409</accession>
<proteinExistence type="predicted"/>
<dbReference type="RefSeq" id="WP_191791211.1">
    <property type="nucleotide sequence ID" value="NZ_JACSQE010000010.1"/>
</dbReference>
<organism evidence="1 2">
    <name type="scientific">Oerskovia gallyi</name>
    <dbReference type="NCBI Taxonomy" id="2762226"/>
    <lineage>
        <taxon>Bacteria</taxon>
        <taxon>Bacillati</taxon>
        <taxon>Actinomycetota</taxon>
        <taxon>Actinomycetes</taxon>
        <taxon>Micrococcales</taxon>
        <taxon>Cellulomonadaceae</taxon>
        <taxon>Oerskovia</taxon>
    </lineage>
</organism>
<dbReference type="Proteomes" id="UP000633601">
    <property type="component" value="Unassembled WGS sequence"/>
</dbReference>
<reference evidence="1 2" key="1">
    <citation type="submission" date="2020-08" db="EMBL/GenBank/DDBJ databases">
        <title>A Genomic Blueprint of the Chicken Gut Microbiome.</title>
        <authorList>
            <person name="Gilroy R."/>
            <person name="Ravi A."/>
            <person name="Getino M."/>
            <person name="Pursley I."/>
            <person name="Horton D.L."/>
            <person name="Alikhan N.-F."/>
            <person name="Baker D."/>
            <person name="Gharbi K."/>
            <person name="Hall N."/>
            <person name="Watson M."/>
            <person name="Adriaenssens E.M."/>
            <person name="Foster-Nyarko E."/>
            <person name="Jarju S."/>
            <person name="Secka A."/>
            <person name="Antonio M."/>
            <person name="Oren A."/>
            <person name="Chaudhuri R."/>
            <person name="La Ragione R.M."/>
            <person name="Hildebrand F."/>
            <person name="Pallen M.J."/>
        </authorList>
    </citation>
    <scope>NUCLEOTIDE SEQUENCE [LARGE SCALE GENOMIC DNA]</scope>
    <source>
        <strain evidence="1 2">Sa2CUA8</strain>
    </source>
</reference>
<evidence type="ECO:0000313" key="1">
    <source>
        <dbReference type="EMBL" id="MBD7999545.1"/>
    </source>
</evidence>
<protein>
    <submittedName>
        <fullName evidence="1">Uncharacterized protein</fullName>
    </submittedName>
</protein>
<name>A0ABR8V409_9CELL</name>
<keyword evidence="2" id="KW-1185">Reference proteome</keyword>
<gene>
    <name evidence="1" type="ORF">H9640_13375</name>
</gene>
<comment type="caution">
    <text evidence="1">The sequence shown here is derived from an EMBL/GenBank/DDBJ whole genome shotgun (WGS) entry which is preliminary data.</text>
</comment>